<dbReference type="InterPro" id="IPR015422">
    <property type="entry name" value="PyrdxlP-dep_Trfase_small"/>
</dbReference>
<dbReference type="Gene3D" id="3.90.1150.10">
    <property type="entry name" value="Aspartate Aminotransferase, domain 1"/>
    <property type="match status" value="1"/>
</dbReference>
<feature type="non-terminal residue" evidence="4">
    <location>
        <position position="1"/>
    </location>
</feature>
<dbReference type="InterPro" id="IPR015424">
    <property type="entry name" value="PyrdxlP-dep_Trfase"/>
</dbReference>
<dbReference type="InterPro" id="IPR015421">
    <property type="entry name" value="PyrdxlP-dep_Trfase_major"/>
</dbReference>
<gene>
    <name evidence="4" type="ORF">S01H1_71739</name>
</gene>
<organism evidence="4">
    <name type="scientific">marine sediment metagenome</name>
    <dbReference type="NCBI Taxonomy" id="412755"/>
    <lineage>
        <taxon>unclassified sequences</taxon>
        <taxon>metagenomes</taxon>
        <taxon>ecological metagenomes</taxon>
    </lineage>
</organism>
<reference evidence="4" key="1">
    <citation type="journal article" date="2014" name="Front. Microbiol.">
        <title>High frequency of phylogenetically diverse reductive dehalogenase-homologous genes in deep subseafloor sedimentary metagenomes.</title>
        <authorList>
            <person name="Kawai M."/>
            <person name="Futagami T."/>
            <person name="Toyoda A."/>
            <person name="Takaki Y."/>
            <person name="Nishi S."/>
            <person name="Hori S."/>
            <person name="Arai W."/>
            <person name="Tsubouchi T."/>
            <person name="Morono Y."/>
            <person name="Uchiyama I."/>
            <person name="Ito T."/>
            <person name="Fujiyama A."/>
            <person name="Inagaki F."/>
            <person name="Takami H."/>
        </authorList>
    </citation>
    <scope>NUCLEOTIDE SEQUENCE</scope>
    <source>
        <strain evidence="4">Expedition CK06-06</strain>
    </source>
</reference>
<name>X0WGE0_9ZZZZ</name>
<protein>
    <recommendedName>
        <fullName evidence="3">Aminotransferase class V domain-containing protein</fullName>
    </recommendedName>
</protein>
<dbReference type="PANTHER" id="PTHR11601:SF34">
    <property type="entry name" value="CYSTEINE DESULFURASE"/>
    <property type="match status" value="1"/>
</dbReference>
<feature type="domain" description="Aminotransferase class V" evidence="3">
    <location>
        <begin position="1"/>
        <end position="159"/>
    </location>
</feature>
<accession>X0WGE0</accession>
<dbReference type="SUPFAM" id="SSF53383">
    <property type="entry name" value="PLP-dependent transferases"/>
    <property type="match status" value="1"/>
</dbReference>
<dbReference type="InterPro" id="IPR000192">
    <property type="entry name" value="Aminotrans_V_dom"/>
</dbReference>
<sequence length="180" mass="19827">PKGIGALYVRKGVQLEPIIHGGGHEKGLRSSTLNVPGIVGLGKACELAKDRMKDDMKYLRNLRDKLIKNVLQIEESYLNGHPEKRLVNNAHFRFTGVEGEAMLLAMDAKGIATSTGSACSSKKLKASHVLTAVGLDPEYAHGSIRLSIGRETTEEEVMYVCKSLSEVVERLRQMSPLWNR</sequence>
<evidence type="ECO:0000313" key="4">
    <source>
        <dbReference type="EMBL" id="GAG29755.1"/>
    </source>
</evidence>
<dbReference type="AlphaFoldDB" id="X0WGE0"/>
<proteinExistence type="inferred from homology"/>
<comment type="cofactor">
    <cofactor evidence="1">
        <name>pyridoxal 5'-phosphate</name>
        <dbReference type="ChEBI" id="CHEBI:597326"/>
    </cofactor>
</comment>
<evidence type="ECO:0000256" key="2">
    <source>
        <dbReference type="ARBA" id="ARBA00006490"/>
    </source>
</evidence>
<dbReference type="Pfam" id="PF00266">
    <property type="entry name" value="Aminotran_5"/>
    <property type="match status" value="1"/>
</dbReference>
<dbReference type="EMBL" id="BARS01047794">
    <property type="protein sequence ID" value="GAG29755.1"/>
    <property type="molecule type" value="Genomic_DNA"/>
</dbReference>
<comment type="similarity">
    <text evidence="2">Belongs to the class-V pyridoxal-phosphate-dependent aminotransferase family. NifS/IscS subfamily.</text>
</comment>
<comment type="caution">
    <text evidence="4">The sequence shown here is derived from an EMBL/GenBank/DDBJ whole genome shotgun (WGS) entry which is preliminary data.</text>
</comment>
<dbReference type="PANTHER" id="PTHR11601">
    <property type="entry name" value="CYSTEINE DESULFURYLASE FAMILY MEMBER"/>
    <property type="match status" value="1"/>
</dbReference>
<evidence type="ECO:0000256" key="1">
    <source>
        <dbReference type="ARBA" id="ARBA00001933"/>
    </source>
</evidence>
<evidence type="ECO:0000259" key="3">
    <source>
        <dbReference type="Pfam" id="PF00266"/>
    </source>
</evidence>
<dbReference type="Gene3D" id="3.40.640.10">
    <property type="entry name" value="Type I PLP-dependent aspartate aminotransferase-like (Major domain)"/>
    <property type="match status" value="1"/>
</dbReference>